<sequence length="433" mass="50204">MRILFIMLFFVISLFGVDIKIATFNVENLFDGKNHGTEYRDFKIGKSNWSNSKYLKKSKDISNFLIEVGADIVALQEIENEDVLKRLANNSGYRYYKFSKQKDSPFGVGVLSKIKIDSFSYYRFRDIKARDILRLNFKIGEYKFTLFNLHFLSQKNSQISRKKEIDQLLMLAYNSINAIIVGDFNEDYKPNYMLKPLEERFRNLWKERFGFQRSSHVSGRAIDHIFLDKSFFSNQKNTLNFKNFKVIKSPNLSDHDLLMVTLSTQAQKPTNTTLNSLDEVYKVGKFTGQLKLEKAAITYTDKFGYAITQNGGRGIYVYDKKSRFKVGDLVDATIYSVDVYKENLEVKDIEIEKIYDEKADLNNYTKEISNFIKVGDTISSISGKVINGRLYYGKGNIRIYSKNSGSLENSDRQMLFKNAFVINFKGELELLVK</sequence>
<reference evidence="2 3" key="1">
    <citation type="submission" date="2020-10" db="EMBL/GenBank/DDBJ databases">
        <title>Campylobacter and Helicobacter PacBio genomes.</title>
        <authorList>
            <person name="Lane C."/>
        </authorList>
    </citation>
    <scope>NUCLEOTIDE SEQUENCE [LARGE SCALE GENOMIC DNA]</scope>
    <source>
        <strain evidence="2 3">2016D-0077</strain>
    </source>
</reference>
<evidence type="ECO:0000313" key="3">
    <source>
        <dbReference type="Proteomes" id="UP000594749"/>
    </source>
</evidence>
<dbReference type="GO" id="GO:0006506">
    <property type="term" value="P:GPI anchor biosynthetic process"/>
    <property type="evidence" value="ECO:0007669"/>
    <property type="project" value="TreeGrafter"/>
</dbReference>
<dbReference type="InterPro" id="IPR036691">
    <property type="entry name" value="Endo/exonu/phosph_ase_sf"/>
</dbReference>
<dbReference type="Pfam" id="PF03372">
    <property type="entry name" value="Exo_endo_phos"/>
    <property type="match status" value="1"/>
</dbReference>
<organism evidence="2 3">
    <name type="scientific">Campylobacter corcagiensis</name>
    <dbReference type="NCBI Taxonomy" id="1448857"/>
    <lineage>
        <taxon>Bacteria</taxon>
        <taxon>Pseudomonadati</taxon>
        <taxon>Campylobacterota</taxon>
        <taxon>Epsilonproteobacteria</taxon>
        <taxon>Campylobacterales</taxon>
        <taxon>Campylobacteraceae</taxon>
        <taxon>Campylobacter</taxon>
    </lineage>
</organism>
<dbReference type="GO" id="GO:0004519">
    <property type="term" value="F:endonuclease activity"/>
    <property type="evidence" value="ECO:0007669"/>
    <property type="project" value="UniProtKB-KW"/>
</dbReference>
<keyword evidence="2" id="KW-0255">Endonuclease</keyword>
<dbReference type="SUPFAM" id="SSF56219">
    <property type="entry name" value="DNase I-like"/>
    <property type="match status" value="1"/>
</dbReference>
<protein>
    <submittedName>
        <fullName evidence="2">Endonuclease/exonuclease/phosphatase family protein</fullName>
    </submittedName>
</protein>
<dbReference type="GO" id="GO:0016020">
    <property type="term" value="C:membrane"/>
    <property type="evidence" value="ECO:0007669"/>
    <property type="project" value="GOC"/>
</dbReference>
<dbReference type="EMBL" id="CP063078">
    <property type="protein sequence ID" value="QOQ87002.1"/>
    <property type="molecule type" value="Genomic_DNA"/>
</dbReference>
<keyword evidence="2" id="KW-0540">Nuclease</keyword>
<dbReference type="RefSeq" id="WP_025803360.1">
    <property type="nucleotide sequence ID" value="NZ_CP053842.1"/>
</dbReference>
<dbReference type="Gene3D" id="3.60.10.10">
    <property type="entry name" value="Endonuclease/exonuclease/phosphatase"/>
    <property type="match status" value="1"/>
</dbReference>
<dbReference type="AlphaFoldDB" id="A0A7M1LEK0"/>
<dbReference type="InterPro" id="IPR051916">
    <property type="entry name" value="GPI-anchor_lipid_remodeler"/>
</dbReference>
<evidence type="ECO:0000259" key="1">
    <source>
        <dbReference type="Pfam" id="PF03372"/>
    </source>
</evidence>
<keyword evidence="2" id="KW-0269">Exonuclease</keyword>
<keyword evidence="3" id="KW-1185">Reference proteome</keyword>
<dbReference type="GO" id="GO:0004527">
    <property type="term" value="F:exonuclease activity"/>
    <property type="evidence" value="ECO:0007669"/>
    <property type="project" value="UniProtKB-KW"/>
</dbReference>
<proteinExistence type="predicted"/>
<keyword evidence="2" id="KW-0378">Hydrolase</keyword>
<dbReference type="OrthoDB" id="184983at2"/>
<gene>
    <name evidence="2" type="ORF">IMC76_07260</name>
</gene>
<evidence type="ECO:0000313" key="2">
    <source>
        <dbReference type="EMBL" id="QOQ87002.1"/>
    </source>
</evidence>
<dbReference type="PANTHER" id="PTHR14859:SF15">
    <property type="entry name" value="ENDONUCLEASE_EXONUCLEASE_PHOSPHATASE DOMAIN-CONTAINING PROTEIN"/>
    <property type="match status" value="1"/>
</dbReference>
<dbReference type="Proteomes" id="UP000594749">
    <property type="component" value="Chromosome"/>
</dbReference>
<feature type="domain" description="Endonuclease/exonuclease/phosphatase" evidence="1">
    <location>
        <begin position="22"/>
        <end position="255"/>
    </location>
</feature>
<name>A0A7M1LEK0_9BACT</name>
<dbReference type="PANTHER" id="PTHR14859">
    <property type="entry name" value="CALCOFLUOR WHITE HYPERSENSITIVE PROTEIN PRECURSOR"/>
    <property type="match status" value="1"/>
</dbReference>
<accession>A0A7M1LEK0</accession>
<dbReference type="InterPro" id="IPR005135">
    <property type="entry name" value="Endo/exonuclease/phosphatase"/>
</dbReference>